<dbReference type="OrthoDB" id="7066556at2"/>
<dbReference type="Gene3D" id="3.90.79.10">
    <property type="entry name" value="Nucleoside Triphosphate Pyrophosphohydrolase"/>
    <property type="match status" value="1"/>
</dbReference>
<evidence type="ECO:0000256" key="4">
    <source>
        <dbReference type="ARBA" id="ARBA00016377"/>
    </source>
</evidence>
<dbReference type="Pfam" id="PF00293">
    <property type="entry name" value="NUDIX"/>
    <property type="match status" value="1"/>
</dbReference>
<dbReference type="AlphaFoldDB" id="A0A518GXE4"/>
<feature type="transmembrane region" description="Helical" evidence="9">
    <location>
        <begin position="243"/>
        <end position="265"/>
    </location>
</feature>
<feature type="region of interest" description="Disordered" evidence="8">
    <location>
        <begin position="1"/>
        <end position="27"/>
    </location>
</feature>
<feature type="transmembrane region" description="Helical" evidence="9">
    <location>
        <begin position="217"/>
        <end position="237"/>
    </location>
</feature>
<comment type="similarity">
    <text evidence="3">Belongs to the Nudix hydrolase family. NudK subfamily.</text>
</comment>
<reference evidence="11 12" key="1">
    <citation type="submission" date="2019-02" db="EMBL/GenBank/DDBJ databases">
        <title>Deep-cultivation of Planctomycetes and their phenomic and genomic characterization uncovers novel biology.</title>
        <authorList>
            <person name="Wiegand S."/>
            <person name="Jogler M."/>
            <person name="Boedeker C."/>
            <person name="Pinto D."/>
            <person name="Vollmers J."/>
            <person name="Rivas-Marin E."/>
            <person name="Kohn T."/>
            <person name="Peeters S.H."/>
            <person name="Heuer A."/>
            <person name="Rast P."/>
            <person name="Oberbeckmann S."/>
            <person name="Bunk B."/>
            <person name="Jeske O."/>
            <person name="Meyerdierks A."/>
            <person name="Storesund J.E."/>
            <person name="Kallscheuer N."/>
            <person name="Luecker S."/>
            <person name="Lage O.M."/>
            <person name="Pohl T."/>
            <person name="Merkel B.J."/>
            <person name="Hornburger P."/>
            <person name="Mueller R.-W."/>
            <person name="Bruemmer F."/>
            <person name="Labrenz M."/>
            <person name="Spormann A.M."/>
            <person name="Op den Camp H."/>
            <person name="Overmann J."/>
            <person name="Amann R."/>
            <person name="Jetten M.S.M."/>
            <person name="Mascher T."/>
            <person name="Medema M.H."/>
            <person name="Devos D.P."/>
            <person name="Kaster A.-K."/>
            <person name="Ovreas L."/>
            <person name="Rohde M."/>
            <person name="Galperin M.Y."/>
            <person name="Jogler C."/>
        </authorList>
    </citation>
    <scope>NUCLEOTIDE SEQUENCE [LARGE SCALE GENOMIC DNA]</scope>
    <source>
        <strain evidence="11 12">ElP</strain>
    </source>
</reference>
<dbReference type="PROSITE" id="PS51462">
    <property type="entry name" value="NUDIX"/>
    <property type="match status" value="1"/>
</dbReference>
<keyword evidence="9" id="KW-0472">Membrane</keyword>
<dbReference type="GO" id="GO:0019693">
    <property type="term" value="P:ribose phosphate metabolic process"/>
    <property type="evidence" value="ECO:0007669"/>
    <property type="project" value="TreeGrafter"/>
</dbReference>
<name>A0A518GXE4_9BACT</name>
<keyword evidence="9" id="KW-0812">Transmembrane</keyword>
<dbReference type="PANTHER" id="PTHR11839">
    <property type="entry name" value="UDP/ADP-SUGAR PYROPHOSPHATASE"/>
    <property type="match status" value="1"/>
</dbReference>
<accession>A0A518GXE4</accession>
<evidence type="ECO:0000313" key="12">
    <source>
        <dbReference type="Proteomes" id="UP000317835"/>
    </source>
</evidence>
<gene>
    <name evidence="11" type="primary">nudF_1</name>
    <name evidence="11" type="ORF">ElP_10980</name>
</gene>
<evidence type="ECO:0000256" key="9">
    <source>
        <dbReference type="SAM" id="Phobius"/>
    </source>
</evidence>
<evidence type="ECO:0000256" key="6">
    <source>
        <dbReference type="ARBA" id="ARBA00032162"/>
    </source>
</evidence>
<comment type="cofactor">
    <cofactor evidence="2">
        <name>Mg(2+)</name>
        <dbReference type="ChEBI" id="CHEBI:18420"/>
    </cofactor>
</comment>
<dbReference type="InterPro" id="IPR000086">
    <property type="entry name" value="NUDIX_hydrolase_dom"/>
</dbReference>
<organism evidence="11 12">
    <name type="scientific">Tautonia plasticadhaerens</name>
    <dbReference type="NCBI Taxonomy" id="2527974"/>
    <lineage>
        <taxon>Bacteria</taxon>
        <taxon>Pseudomonadati</taxon>
        <taxon>Planctomycetota</taxon>
        <taxon>Planctomycetia</taxon>
        <taxon>Isosphaerales</taxon>
        <taxon>Isosphaeraceae</taxon>
        <taxon>Tautonia</taxon>
    </lineage>
</organism>
<dbReference type="InterPro" id="IPR015797">
    <property type="entry name" value="NUDIX_hydrolase-like_dom_sf"/>
</dbReference>
<comment type="catalytic activity">
    <reaction evidence="1">
        <text>GDP-alpha-D-mannose + H2O = alpha-D-mannose 1-phosphate + GMP + 2 H(+)</text>
        <dbReference type="Rhea" id="RHEA:27978"/>
        <dbReference type="ChEBI" id="CHEBI:15377"/>
        <dbReference type="ChEBI" id="CHEBI:15378"/>
        <dbReference type="ChEBI" id="CHEBI:57527"/>
        <dbReference type="ChEBI" id="CHEBI:58115"/>
        <dbReference type="ChEBI" id="CHEBI:58409"/>
    </reaction>
</comment>
<evidence type="ECO:0000256" key="3">
    <source>
        <dbReference type="ARBA" id="ARBA00007275"/>
    </source>
</evidence>
<dbReference type="GO" id="GO:0016787">
    <property type="term" value="F:hydrolase activity"/>
    <property type="evidence" value="ECO:0007669"/>
    <property type="project" value="UniProtKB-KW"/>
</dbReference>
<dbReference type="SUPFAM" id="SSF55811">
    <property type="entry name" value="Nudix"/>
    <property type="match status" value="1"/>
</dbReference>
<evidence type="ECO:0000256" key="5">
    <source>
        <dbReference type="ARBA" id="ARBA00022801"/>
    </source>
</evidence>
<dbReference type="GO" id="GO:0006753">
    <property type="term" value="P:nucleoside phosphate metabolic process"/>
    <property type="evidence" value="ECO:0007669"/>
    <property type="project" value="TreeGrafter"/>
</dbReference>
<dbReference type="EMBL" id="CP036426">
    <property type="protein sequence ID" value="QDV33255.1"/>
    <property type="molecule type" value="Genomic_DNA"/>
</dbReference>
<protein>
    <recommendedName>
        <fullName evidence="4">GDP-mannose pyrophosphatase</fullName>
    </recommendedName>
    <alternativeName>
        <fullName evidence="6">GDP-mannose hydrolase</fullName>
    </alternativeName>
    <alternativeName>
        <fullName evidence="7">GDPMK</fullName>
    </alternativeName>
</protein>
<feature type="domain" description="Nudix hydrolase" evidence="10">
    <location>
        <begin position="59"/>
        <end position="188"/>
    </location>
</feature>
<feature type="compositionally biased region" description="Pro residues" evidence="8">
    <location>
        <begin position="1"/>
        <end position="12"/>
    </location>
</feature>
<proteinExistence type="inferred from homology"/>
<evidence type="ECO:0000256" key="2">
    <source>
        <dbReference type="ARBA" id="ARBA00001946"/>
    </source>
</evidence>
<evidence type="ECO:0000259" key="10">
    <source>
        <dbReference type="PROSITE" id="PS51462"/>
    </source>
</evidence>
<evidence type="ECO:0000313" key="11">
    <source>
        <dbReference type="EMBL" id="QDV33255.1"/>
    </source>
</evidence>
<dbReference type="GO" id="GO:0005829">
    <property type="term" value="C:cytosol"/>
    <property type="evidence" value="ECO:0007669"/>
    <property type="project" value="TreeGrafter"/>
</dbReference>
<evidence type="ECO:0000256" key="8">
    <source>
        <dbReference type="SAM" id="MobiDB-lite"/>
    </source>
</evidence>
<dbReference type="CDD" id="cd03424">
    <property type="entry name" value="NUDIX_ADPRase_Nudt5_UGPPase_Nudt14"/>
    <property type="match status" value="1"/>
</dbReference>
<keyword evidence="5 11" id="KW-0378">Hydrolase</keyword>
<feature type="compositionally biased region" description="Low complexity" evidence="8">
    <location>
        <begin position="13"/>
        <end position="22"/>
    </location>
</feature>
<feature type="transmembrane region" description="Helical" evidence="9">
    <location>
        <begin position="285"/>
        <end position="309"/>
    </location>
</feature>
<sequence>MPPLPDPSPPPSARSQRPASWAREPEGDTSIEENWLFRLRRERYRSRSSGESHDYYVIHLADAVNVIALTPDRRILLVEQFRAGSAQDSLETPGGLLDPGEDPMEAGARELLEETGYAGNEPVLIGTVWSCPSLLTSRITTIMITDVRRVAEPECDAGEELRVELVPVREIPRLIRGGRIGHALAVQGLLWWLVSELPDTPFERPEVFRPGSRQFRIGSIMAAVAAVGVILGVLRSIVTTASIGAFFLLFVMMLVPAFVVVDRVLDPIPRSILTRSNPRIGRRGLMRLLATVGLSLILWLAGLLILIVATRG</sequence>
<keyword evidence="12" id="KW-1185">Reference proteome</keyword>
<dbReference type="KEGG" id="tpla:ElP_10980"/>
<evidence type="ECO:0000256" key="7">
    <source>
        <dbReference type="ARBA" id="ARBA00032272"/>
    </source>
</evidence>
<keyword evidence="9" id="KW-1133">Transmembrane helix</keyword>
<dbReference type="Proteomes" id="UP000317835">
    <property type="component" value="Chromosome"/>
</dbReference>
<evidence type="ECO:0000256" key="1">
    <source>
        <dbReference type="ARBA" id="ARBA00000847"/>
    </source>
</evidence>
<dbReference type="RefSeq" id="WP_145267649.1">
    <property type="nucleotide sequence ID" value="NZ_CP036426.1"/>
</dbReference>
<dbReference type="PANTHER" id="PTHR11839:SF18">
    <property type="entry name" value="NUDIX HYDROLASE DOMAIN-CONTAINING PROTEIN"/>
    <property type="match status" value="1"/>
</dbReference>